<dbReference type="RefSeq" id="WP_267310349.1">
    <property type="nucleotide sequence ID" value="NZ_JABXXV010000005.1"/>
</dbReference>
<keyword evidence="2" id="KW-1185">Reference proteome</keyword>
<dbReference type="EMBL" id="JABXXV010000005">
    <property type="protein sequence ID" value="NVN47076.1"/>
    <property type="molecule type" value="Genomic_DNA"/>
</dbReference>
<evidence type="ECO:0000313" key="2">
    <source>
        <dbReference type="Proteomes" id="UP001516351"/>
    </source>
</evidence>
<protein>
    <submittedName>
        <fullName evidence="1">Uncharacterized protein</fullName>
    </submittedName>
</protein>
<name>A0ABX2P573_9PROT</name>
<proteinExistence type="predicted"/>
<sequence>MTELMRNWKARLLIDGARQQDLHVGGFRLECTRYERCDTALIRVVTKNKTVLRDLVENRSGFDRPDVMLQVARGDEEWTTVFHGVLDALYKENGNALFVLECRDYMAFLLDTRLAASWSNQTALELVQEAVQRAGLTFRTDIVSGTTDAAAYCGQFWQLEHRRLSAVTQNRYQTAFDIAYSLSRDHGYECHASGKTIHIHAPYAVGEGGTRLFSPGGVSVQSFRHDLGLARNVVVGVQSWDSRQRARSEVYFDGQNFSNEMPGANAALYTFRAPGLRMDDIRRLAKGKYRRIVSHAYEVRLSLPAVTGLAPRHFMTVDEGISDGVRTLSVDSVTHFMDPAHGYRQDVTLRDRVF</sequence>
<evidence type="ECO:0000313" key="1">
    <source>
        <dbReference type="EMBL" id="NVN47076.1"/>
    </source>
</evidence>
<dbReference type="SUPFAM" id="SSF69279">
    <property type="entry name" value="Phage tail proteins"/>
    <property type="match status" value="1"/>
</dbReference>
<dbReference type="Proteomes" id="UP001516351">
    <property type="component" value="Unassembled WGS sequence"/>
</dbReference>
<gene>
    <name evidence="1" type="ORF">HW542_09690</name>
</gene>
<organism evidence="1 2">
    <name type="scientific">Asaia spathodeae</name>
    <dbReference type="NCBI Taxonomy" id="657016"/>
    <lineage>
        <taxon>Bacteria</taxon>
        <taxon>Pseudomonadati</taxon>
        <taxon>Pseudomonadota</taxon>
        <taxon>Alphaproteobacteria</taxon>
        <taxon>Acetobacterales</taxon>
        <taxon>Acetobacteraceae</taxon>
        <taxon>Asaia</taxon>
    </lineage>
</organism>
<reference evidence="1 2" key="1">
    <citation type="submission" date="2020-06" db="EMBL/GenBank/DDBJ databases">
        <title>Synonyms of Asaia species.</title>
        <authorList>
            <person name="Sombolestani A."/>
        </authorList>
    </citation>
    <scope>NUCLEOTIDE SEQUENCE [LARGE SCALE GENOMIC DNA]</scope>
    <source>
        <strain evidence="1 2">LMG 27047</strain>
    </source>
</reference>
<accession>A0ABX2P573</accession>
<comment type="caution">
    <text evidence="1">The sequence shown here is derived from an EMBL/GenBank/DDBJ whole genome shotgun (WGS) entry which is preliminary data.</text>
</comment>